<dbReference type="OrthoDB" id="9897695at2"/>
<keyword evidence="2" id="KW-1185">Reference proteome</keyword>
<sequence>MSYSKELSLILAIKNLVSIIRDNTELTIEIDHPRWAKNNLQEIVIGLEIVLLALGDMEELYNKYHIKHYNIGIKEPSLKVLKTQ</sequence>
<evidence type="ECO:0000313" key="2">
    <source>
        <dbReference type="Proteomes" id="UP000199337"/>
    </source>
</evidence>
<gene>
    <name evidence="1" type="ORF">SAMN05660649_04619</name>
</gene>
<organism evidence="1 2">
    <name type="scientific">Desulfotruncus arcticus DSM 17038</name>
    <dbReference type="NCBI Taxonomy" id="1121424"/>
    <lineage>
        <taxon>Bacteria</taxon>
        <taxon>Bacillati</taxon>
        <taxon>Bacillota</taxon>
        <taxon>Clostridia</taxon>
        <taxon>Eubacteriales</taxon>
        <taxon>Desulfallaceae</taxon>
        <taxon>Desulfotruncus</taxon>
    </lineage>
</organism>
<reference evidence="2" key="1">
    <citation type="submission" date="2016-10" db="EMBL/GenBank/DDBJ databases">
        <authorList>
            <person name="Varghese N."/>
            <person name="Submissions S."/>
        </authorList>
    </citation>
    <scope>NUCLEOTIDE SEQUENCE [LARGE SCALE GENOMIC DNA]</scope>
    <source>
        <strain evidence="2">DSM 17038</strain>
    </source>
</reference>
<accession>A0A1I2YUZ0</accession>
<dbReference type="RefSeq" id="WP_092474918.1">
    <property type="nucleotide sequence ID" value="NZ_FOOX01000023.1"/>
</dbReference>
<dbReference type="AlphaFoldDB" id="A0A1I2YUZ0"/>
<evidence type="ECO:0000313" key="1">
    <source>
        <dbReference type="EMBL" id="SFH29434.1"/>
    </source>
</evidence>
<name>A0A1I2YUZ0_9FIRM</name>
<protein>
    <submittedName>
        <fullName evidence="1">Uncharacterized protein</fullName>
    </submittedName>
</protein>
<proteinExistence type="predicted"/>
<dbReference type="Proteomes" id="UP000199337">
    <property type="component" value="Unassembled WGS sequence"/>
</dbReference>
<dbReference type="EMBL" id="FOOX01000023">
    <property type="protein sequence ID" value="SFH29434.1"/>
    <property type="molecule type" value="Genomic_DNA"/>
</dbReference>